<feature type="compositionally biased region" description="Basic residues" evidence="2">
    <location>
        <begin position="84"/>
        <end position="96"/>
    </location>
</feature>
<evidence type="ECO:0000313" key="4">
    <source>
        <dbReference type="Proteomes" id="UP001180020"/>
    </source>
</evidence>
<dbReference type="GO" id="GO:0032797">
    <property type="term" value="C:SMN complex"/>
    <property type="evidence" value="ECO:0007669"/>
    <property type="project" value="TreeGrafter"/>
</dbReference>
<dbReference type="PANTHER" id="PTHR12794">
    <property type="entry name" value="GEMIN2"/>
    <property type="match status" value="1"/>
</dbReference>
<name>A0AAV9EJM0_ACOCL</name>
<evidence type="ECO:0008006" key="5">
    <source>
        <dbReference type="Google" id="ProtNLM"/>
    </source>
</evidence>
<evidence type="ECO:0000256" key="2">
    <source>
        <dbReference type="SAM" id="MobiDB-lite"/>
    </source>
</evidence>
<organism evidence="3 4">
    <name type="scientific">Acorus calamus</name>
    <name type="common">Sweet flag</name>
    <dbReference type="NCBI Taxonomy" id="4465"/>
    <lineage>
        <taxon>Eukaryota</taxon>
        <taxon>Viridiplantae</taxon>
        <taxon>Streptophyta</taxon>
        <taxon>Embryophyta</taxon>
        <taxon>Tracheophyta</taxon>
        <taxon>Spermatophyta</taxon>
        <taxon>Magnoliopsida</taxon>
        <taxon>Liliopsida</taxon>
        <taxon>Acoraceae</taxon>
        <taxon>Acorus</taxon>
    </lineage>
</organism>
<keyword evidence="4" id="KW-1185">Reference proteome</keyword>
<reference evidence="3" key="1">
    <citation type="journal article" date="2023" name="Nat. Commun.">
        <title>Diploid and tetraploid genomes of Acorus and the evolution of monocots.</title>
        <authorList>
            <person name="Ma L."/>
            <person name="Liu K.W."/>
            <person name="Li Z."/>
            <person name="Hsiao Y.Y."/>
            <person name="Qi Y."/>
            <person name="Fu T."/>
            <person name="Tang G.D."/>
            <person name="Zhang D."/>
            <person name="Sun W.H."/>
            <person name="Liu D.K."/>
            <person name="Li Y."/>
            <person name="Chen G.Z."/>
            <person name="Liu X.D."/>
            <person name="Liao X.Y."/>
            <person name="Jiang Y.T."/>
            <person name="Yu X."/>
            <person name="Hao Y."/>
            <person name="Huang J."/>
            <person name="Zhao X.W."/>
            <person name="Ke S."/>
            <person name="Chen Y.Y."/>
            <person name="Wu W.L."/>
            <person name="Hsu J.L."/>
            <person name="Lin Y.F."/>
            <person name="Huang M.D."/>
            <person name="Li C.Y."/>
            <person name="Huang L."/>
            <person name="Wang Z.W."/>
            <person name="Zhao X."/>
            <person name="Zhong W.Y."/>
            <person name="Peng D.H."/>
            <person name="Ahmad S."/>
            <person name="Lan S."/>
            <person name="Zhang J.S."/>
            <person name="Tsai W.C."/>
            <person name="Van de Peer Y."/>
            <person name="Liu Z.J."/>
        </authorList>
    </citation>
    <scope>NUCLEOTIDE SEQUENCE</scope>
    <source>
        <strain evidence="3">CP</strain>
    </source>
</reference>
<feature type="compositionally biased region" description="Polar residues" evidence="2">
    <location>
        <begin position="13"/>
        <end position="29"/>
    </location>
</feature>
<feature type="region of interest" description="Disordered" evidence="2">
    <location>
        <begin position="80"/>
        <end position="100"/>
    </location>
</feature>
<evidence type="ECO:0000256" key="1">
    <source>
        <dbReference type="ARBA" id="ARBA00025758"/>
    </source>
</evidence>
<dbReference type="AlphaFoldDB" id="A0AAV9EJM0"/>
<evidence type="ECO:0000313" key="3">
    <source>
        <dbReference type="EMBL" id="KAK1313676.1"/>
    </source>
</evidence>
<dbReference type="InterPro" id="IPR035426">
    <property type="entry name" value="Gemin2/Brr1"/>
</dbReference>
<comment type="caution">
    <text evidence="3">The sequence shown here is derived from an EMBL/GenBank/DDBJ whole genome shotgun (WGS) entry which is preliminary data.</text>
</comment>
<sequence>MAETLDPEPHDVSVTTSPLSDGSFGQSDRPSPEPEKTRYSREEMEALRFSDVESQRRAWEMVSGGLDPSIFNEYTRVAEAAAAKGRRKNPDRRRRHPKEESVAVVHGTLMNGKASMVETDPGLKDVSVMDPLVVVQWNETSTGVEALISPPLSSPDRMVTELKKRRYSRGEMDALRFLHVESQRLVWDRVFGGLESSIYKEYVNLARPKGQKPGHKNVEKCEGLAKDENEVSDTVIQGKVSVKHGGFCAEVLSLSDISRNEHADGGECCLVSEEPCASDTDSDDEYHSIQKPAFHVEGEPDFESGPPQDGLEYLRRVRWEAAQIPKVNVAKVDLSECSNKQTPYMPVIPEIVKCPDHLLPSKSWVDAFLADFTELRQAFSRFENNSLSPSTLKPVTGAPPSTGPQCPKGDKPTVNAMLKLDAIHRSEALRRRISSLETASVLSEDECLWLFALCVAIDMPLHAETSASLRGLLRKCASLRAEKSEPDDELAKLNVLATIAGNYFGQAEH</sequence>
<dbReference type="Pfam" id="PF04938">
    <property type="entry name" value="SIP1"/>
    <property type="match status" value="1"/>
</dbReference>
<feature type="compositionally biased region" description="Basic and acidic residues" evidence="2">
    <location>
        <begin position="30"/>
        <end position="46"/>
    </location>
</feature>
<protein>
    <recommendedName>
        <fullName evidence="5">Gem-associated protein 2</fullName>
    </recommendedName>
</protein>
<dbReference type="Proteomes" id="UP001180020">
    <property type="component" value="Unassembled WGS sequence"/>
</dbReference>
<dbReference type="PANTHER" id="PTHR12794:SF0">
    <property type="entry name" value="GEM-ASSOCIATED PROTEIN 2"/>
    <property type="match status" value="1"/>
</dbReference>
<accession>A0AAV9EJM0</accession>
<dbReference type="EMBL" id="JAUJYO010000006">
    <property type="protein sequence ID" value="KAK1313676.1"/>
    <property type="molecule type" value="Genomic_DNA"/>
</dbReference>
<dbReference type="GO" id="GO:0000387">
    <property type="term" value="P:spliceosomal snRNP assembly"/>
    <property type="evidence" value="ECO:0007669"/>
    <property type="project" value="InterPro"/>
</dbReference>
<gene>
    <name evidence="3" type="ORF">QJS10_CPA06g01408</name>
</gene>
<reference evidence="3" key="2">
    <citation type="submission" date="2023-06" db="EMBL/GenBank/DDBJ databases">
        <authorList>
            <person name="Ma L."/>
            <person name="Liu K.-W."/>
            <person name="Li Z."/>
            <person name="Hsiao Y.-Y."/>
            <person name="Qi Y."/>
            <person name="Fu T."/>
            <person name="Tang G."/>
            <person name="Zhang D."/>
            <person name="Sun W.-H."/>
            <person name="Liu D.-K."/>
            <person name="Li Y."/>
            <person name="Chen G.-Z."/>
            <person name="Liu X.-D."/>
            <person name="Liao X.-Y."/>
            <person name="Jiang Y.-T."/>
            <person name="Yu X."/>
            <person name="Hao Y."/>
            <person name="Huang J."/>
            <person name="Zhao X.-W."/>
            <person name="Ke S."/>
            <person name="Chen Y.-Y."/>
            <person name="Wu W.-L."/>
            <person name="Hsu J.-L."/>
            <person name="Lin Y.-F."/>
            <person name="Huang M.-D."/>
            <person name="Li C.-Y."/>
            <person name="Huang L."/>
            <person name="Wang Z.-W."/>
            <person name="Zhao X."/>
            <person name="Zhong W.-Y."/>
            <person name="Peng D.-H."/>
            <person name="Ahmad S."/>
            <person name="Lan S."/>
            <person name="Zhang J.-S."/>
            <person name="Tsai W.-C."/>
            <person name="Van De Peer Y."/>
            <person name="Liu Z.-J."/>
        </authorList>
    </citation>
    <scope>NUCLEOTIDE SEQUENCE</scope>
    <source>
        <strain evidence="3">CP</strain>
        <tissue evidence="3">Leaves</tissue>
    </source>
</reference>
<comment type="similarity">
    <text evidence="1">Belongs to the gemin-2 family.</text>
</comment>
<feature type="region of interest" description="Disordered" evidence="2">
    <location>
        <begin position="1"/>
        <end position="46"/>
    </location>
</feature>
<dbReference type="GO" id="GO:0005634">
    <property type="term" value="C:nucleus"/>
    <property type="evidence" value="ECO:0007669"/>
    <property type="project" value="TreeGrafter"/>
</dbReference>
<proteinExistence type="inferred from homology"/>
<dbReference type="Gene3D" id="1.20.58.1070">
    <property type="match status" value="1"/>
</dbReference>